<feature type="compositionally biased region" description="Low complexity" evidence="1">
    <location>
        <begin position="162"/>
        <end position="181"/>
    </location>
</feature>
<proteinExistence type="predicted"/>
<name>A0A238L830_9RHOB</name>
<accession>A0A238L830</accession>
<evidence type="ECO:0000313" key="2">
    <source>
        <dbReference type="EMBL" id="SMX50532.1"/>
    </source>
</evidence>
<evidence type="ECO:0000313" key="3">
    <source>
        <dbReference type="Proteomes" id="UP000207598"/>
    </source>
</evidence>
<reference evidence="2 3" key="1">
    <citation type="submission" date="2017-05" db="EMBL/GenBank/DDBJ databases">
        <authorList>
            <person name="Song R."/>
            <person name="Chenine A.L."/>
            <person name="Ruprecht R.M."/>
        </authorList>
    </citation>
    <scope>NUCLEOTIDE SEQUENCE [LARGE SCALE GENOMIC DNA]</scope>
    <source>
        <strain evidence="2 3">CECT 8898</strain>
    </source>
</reference>
<organism evidence="2 3">
    <name type="scientific">Maliponia aquimaris</name>
    <dbReference type="NCBI Taxonomy" id="1673631"/>
    <lineage>
        <taxon>Bacteria</taxon>
        <taxon>Pseudomonadati</taxon>
        <taxon>Pseudomonadota</taxon>
        <taxon>Alphaproteobacteria</taxon>
        <taxon>Rhodobacterales</taxon>
        <taxon>Paracoccaceae</taxon>
        <taxon>Maliponia</taxon>
    </lineage>
</organism>
<evidence type="ECO:0000256" key="1">
    <source>
        <dbReference type="SAM" id="MobiDB-lite"/>
    </source>
</evidence>
<feature type="compositionally biased region" description="Basic and acidic residues" evidence="1">
    <location>
        <begin position="140"/>
        <end position="161"/>
    </location>
</feature>
<feature type="region of interest" description="Disordered" evidence="1">
    <location>
        <begin position="140"/>
        <end position="217"/>
    </location>
</feature>
<dbReference type="Pfam" id="PF11748">
    <property type="entry name" value="DUF3306"/>
    <property type="match status" value="1"/>
</dbReference>
<dbReference type="Proteomes" id="UP000207598">
    <property type="component" value="Unassembled WGS sequence"/>
</dbReference>
<dbReference type="RefSeq" id="WP_094023547.1">
    <property type="nucleotide sequence ID" value="NZ_FXYF01000023.1"/>
</dbReference>
<evidence type="ECO:0008006" key="4">
    <source>
        <dbReference type="Google" id="ProtNLM"/>
    </source>
</evidence>
<gene>
    <name evidence="2" type="ORF">MAA8898_04836</name>
</gene>
<dbReference type="OrthoDB" id="8100830at2"/>
<dbReference type="EMBL" id="FXYF01000023">
    <property type="protein sequence ID" value="SMX50532.1"/>
    <property type="molecule type" value="Genomic_DNA"/>
</dbReference>
<feature type="region of interest" description="Disordered" evidence="1">
    <location>
        <begin position="1"/>
        <end position="42"/>
    </location>
</feature>
<sequence length="217" mass="23929">MTRDSSSDFWSRRRAGVAAETEAERHAREAAEKRAEEKRLEERTDEEILAELNLPAPEEIQDSAQVQALLRSVIPQRLRTRALRRLWRLNPIFSHLDGLVDYGNDYTDKATVLPNMKTIYKVGKGMFDKAVEAAEQAERDAAKAAEDAARAAEPEVPDQVRDAQALAEAADPALQAAQETPVPAPAPGPPTANTDAEDTPPAPSTSRRMRFRFDAAS</sequence>
<dbReference type="InterPro" id="IPR021735">
    <property type="entry name" value="DUF3306"/>
</dbReference>
<dbReference type="AlphaFoldDB" id="A0A238L830"/>
<feature type="compositionally biased region" description="Basic and acidic residues" evidence="1">
    <location>
        <begin position="22"/>
        <end position="42"/>
    </location>
</feature>
<keyword evidence="3" id="KW-1185">Reference proteome</keyword>
<protein>
    <recommendedName>
        <fullName evidence="4">DUF3306 domain-containing protein</fullName>
    </recommendedName>
</protein>